<gene>
    <name evidence="5" type="ORF">DMY87_08110</name>
</gene>
<dbReference type="InterPro" id="IPR043128">
    <property type="entry name" value="Rev_trsase/Diguanyl_cyclase"/>
</dbReference>
<feature type="domain" description="GGDEF" evidence="4">
    <location>
        <begin position="127"/>
        <end position="259"/>
    </location>
</feature>
<dbReference type="PANTHER" id="PTHR45138:SF9">
    <property type="entry name" value="DIGUANYLATE CYCLASE DGCM-RELATED"/>
    <property type="match status" value="1"/>
</dbReference>
<feature type="transmembrane region" description="Helical" evidence="3">
    <location>
        <begin position="28"/>
        <end position="53"/>
    </location>
</feature>
<evidence type="ECO:0000313" key="5">
    <source>
        <dbReference type="EMBL" id="PYB75395.1"/>
    </source>
</evidence>
<keyword evidence="3" id="KW-0812">Transmembrane</keyword>
<dbReference type="EMBL" id="QJRY01000002">
    <property type="protein sequence ID" value="PYB75395.1"/>
    <property type="molecule type" value="Genomic_DNA"/>
</dbReference>
<dbReference type="InterPro" id="IPR029787">
    <property type="entry name" value="Nucleotide_cyclase"/>
</dbReference>
<sequence>MAASVHAWIIRQLTLGEFSSRRAVLAKAVVMAAKIAVFAYVLNILSHFVLVAFNLLPYDLWPALVIATVLTPPVSFVVAVIAYSVVGLAIYDLGLSNQRFEMLSRTDMLSGLMNRRAFLEEFERVRGRTCLVLFDIDRFKSINDGLGHKAGDDVIAKVAQVLTTVAPPIAQVSRLGGEEFAVLLPGTTGAEALAVAESMREAVEATVFTGPANPFSVTVSGGIAEGLAELGFSEIFSHVDRALYLAKAAGRNRIVHANALQDAALGATTAELLPVIANETRRLA</sequence>
<dbReference type="PROSITE" id="PS50887">
    <property type="entry name" value="GGDEF"/>
    <property type="match status" value="1"/>
</dbReference>
<protein>
    <recommendedName>
        <fullName evidence="1">diguanylate cyclase</fullName>
        <ecNumber evidence="1">2.7.7.65</ecNumber>
    </recommendedName>
</protein>
<dbReference type="EC" id="2.7.7.65" evidence="1"/>
<evidence type="ECO:0000256" key="1">
    <source>
        <dbReference type="ARBA" id="ARBA00012528"/>
    </source>
</evidence>
<dbReference type="PANTHER" id="PTHR45138">
    <property type="entry name" value="REGULATORY COMPONENTS OF SENSORY TRANSDUCTION SYSTEM"/>
    <property type="match status" value="1"/>
</dbReference>
<dbReference type="SMART" id="SM00267">
    <property type="entry name" value="GGDEF"/>
    <property type="match status" value="1"/>
</dbReference>
<keyword evidence="3" id="KW-0472">Membrane</keyword>
<evidence type="ECO:0000259" key="4">
    <source>
        <dbReference type="PROSITE" id="PS50887"/>
    </source>
</evidence>
<dbReference type="SUPFAM" id="SSF55073">
    <property type="entry name" value="Nucleotide cyclase"/>
    <property type="match status" value="1"/>
</dbReference>
<dbReference type="Pfam" id="PF00990">
    <property type="entry name" value="GGDEF"/>
    <property type="match status" value="1"/>
</dbReference>
<dbReference type="InterPro" id="IPR000160">
    <property type="entry name" value="GGDEF_dom"/>
</dbReference>
<reference evidence="5 6" key="1">
    <citation type="submission" date="2018-06" db="EMBL/GenBank/DDBJ databases">
        <title>Rhizobium wuzhouense sp. nov., isolated from roots of Oryza officinalis.</title>
        <authorList>
            <person name="Yuan T."/>
        </authorList>
    </citation>
    <scope>NUCLEOTIDE SEQUENCE [LARGE SCALE GENOMIC DNA]</scope>
    <source>
        <strain evidence="5 6">W44</strain>
    </source>
</reference>
<dbReference type="InterPro" id="IPR050469">
    <property type="entry name" value="Diguanylate_Cyclase"/>
</dbReference>
<name>A0ABX5NVB0_9HYPH</name>
<organism evidence="5 6">
    <name type="scientific">Rhizobium wuzhouense</name>
    <dbReference type="NCBI Taxonomy" id="1986026"/>
    <lineage>
        <taxon>Bacteria</taxon>
        <taxon>Pseudomonadati</taxon>
        <taxon>Pseudomonadota</taxon>
        <taxon>Alphaproteobacteria</taxon>
        <taxon>Hyphomicrobiales</taxon>
        <taxon>Rhizobiaceae</taxon>
        <taxon>Rhizobium/Agrobacterium group</taxon>
        <taxon>Rhizobium</taxon>
    </lineage>
</organism>
<dbReference type="NCBIfam" id="TIGR00254">
    <property type="entry name" value="GGDEF"/>
    <property type="match status" value="1"/>
</dbReference>
<keyword evidence="6" id="KW-1185">Reference proteome</keyword>
<evidence type="ECO:0000313" key="6">
    <source>
        <dbReference type="Proteomes" id="UP000247536"/>
    </source>
</evidence>
<keyword evidence="3" id="KW-1133">Transmembrane helix</keyword>
<evidence type="ECO:0000256" key="3">
    <source>
        <dbReference type="SAM" id="Phobius"/>
    </source>
</evidence>
<proteinExistence type="predicted"/>
<feature type="transmembrane region" description="Helical" evidence="3">
    <location>
        <begin position="73"/>
        <end position="95"/>
    </location>
</feature>
<evidence type="ECO:0000256" key="2">
    <source>
        <dbReference type="ARBA" id="ARBA00034247"/>
    </source>
</evidence>
<dbReference type="CDD" id="cd01949">
    <property type="entry name" value="GGDEF"/>
    <property type="match status" value="1"/>
</dbReference>
<dbReference type="Gene3D" id="3.30.70.270">
    <property type="match status" value="1"/>
</dbReference>
<comment type="caution">
    <text evidence="5">The sequence shown here is derived from an EMBL/GenBank/DDBJ whole genome shotgun (WGS) entry which is preliminary data.</text>
</comment>
<accession>A0ABX5NVB0</accession>
<comment type="catalytic activity">
    <reaction evidence="2">
        <text>2 GTP = 3',3'-c-di-GMP + 2 diphosphate</text>
        <dbReference type="Rhea" id="RHEA:24898"/>
        <dbReference type="ChEBI" id="CHEBI:33019"/>
        <dbReference type="ChEBI" id="CHEBI:37565"/>
        <dbReference type="ChEBI" id="CHEBI:58805"/>
        <dbReference type="EC" id="2.7.7.65"/>
    </reaction>
</comment>
<dbReference type="Proteomes" id="UP000247536">
    <property type="component" value="Unassembled WGS sequence"/>
</dbReference>
<dbReference type="RefSeq" id="WP_110790779.1">
    <property type="nucleotide sequence ID" value="NZ_QJRY01000002.1"/>
</dbReference>